<dbReference type="Proteomes" id="UP001189429">
    <property type="component" value="Unassembled WGS sequence"/>
</dbReference>
<feature type="region of interest" description="Disordered" evidence="1">
    <location>
        <begin position="229"/>
        <end position="256"/>
    </location>
</feature>
<dbReference type="EMBL" id="CAUYUJ010007151">
    <property type="protein sequence ID" value="CAK0819717.1"/>
    <property type="molecule type" value="Genomic_DNA"/>
</dbReference>
<sequence>MLTSASGPSCAAESSTSPAGRATSSAELYYLHYLRSCAASASGAASTSSAAGGASPGPRAVNLNHRGPGYLDKFFFGAFVATRFTSGVMLRGLFQALRPEALATVMLTATGRAIAGGSMPMMSLLAVASGSPVPVMAVSAVRMGGDLRACNPGLANPLYYHPGCVEGGLGPYDQVQGTGALSPEQQNAARGLCDRPGQPTRAEYVADHGRAKRARTDPDTARQAALLGVPLLEKDDGALGPEPEGPSSSMPPQPANLERWDSIDYAALEQDVPTILQAPTNVSAALAQLRGH</sequence>
<organism evidence="2 3">
    <name type="scientific">Prorocentrum cordatum</name>
    <dbReference type="NCBI Taxonomy" id="2364126"/>
    <lineage>
        <taxon>Eukaryota</taxon>
        <taxon>Sar</taxon>
        <taxon>Alveolata</taxon>
        <taxon>Dinophyceae</taxon>
        <taxon>Prorocentrales</taxon>
        <taxon>Prorocentraceae</taxon>
        <taxon>Prorocentrum</taxon>
    </lineage>
</organism>
<name>A0ABN9RKN3_9DINO</name>
<protein>
    <submittedName>
        <fullName evidence="2">Uncharacterized protein</fullName>
    </submittedName>
</protein>
<reference evidence="2" key="1">
    <citation type="submission" date="2023-10" db="EMBL/GenBank/DDBJ databases">
        <authorList>
            <person name="Chen Y."/>
            <person name="Shah S."/>
            <person name="Dougan E. K."/>
            <person name="Thang M."/>
            <person name="Chan C."/>
        </authorList>
    </citation>
    <scope>NUCLEOTIDE SEQUENCE [LARGE SCALE GENOMIC DNA]</scope>
</reference>
<keyword evidence="3" id="KW-1185">Reference proteome</keyword>
<accession>A0ABN9RKN3</accession>
<evidence type="ECO:0000313" key="3">
    <source>
        <dbReference type="Proteomes" id="UP001189429"/>
    </source>
</evidence>
<evidence type="ECO:0000256" key="1">
    <source>
        <dbReference type="SAM" id="MobiDB-lite"/>
    </source>
</evidence>
<proteinExistence type="predicted"/>
<feature type="non-terminal residue" evidence="2">
    <location>
        <position position="292"/>
    </location>
</feature>
<feature type="region of interest" description="Disordered" evidence="1">
    <location>
        <begin position="1"/>
        <end position="20"/>
    </location>
</feature>
<evidence type="ECO:0000313" key="2">
    <source>
        <dbReference type="EMBL" id="CAK0819717.1"/>
    </source>
</evidence>
<gene>
    <name evidence="2" type="ORF">PCOR1329_LOCUS21654</name>
</gene>
<comment type="caution">
    <text evidence="2">The sequence shown here is derived from an EMBL/GenBank/DDBJ whole genome shotgun (WGS) entry which is preliminary data.</text>
</comment>